<accession>A0A6N7XCJ5</accession>
<comment type="caution">
    <text evidence="2">The sequence shown here is derived from an EMBL/GenBank/DDBJ whole genome shotgun (WGS) entry which is preliminary data.</text>
</comment>
<dbReference type="Proteomes" id="UP000434342">
    <property type="component" value="Unassembled WGS sequence"/>
</dbReference>
<reference evidence="2 3" key="1">
    <citation type="submission" date="2019-08" db="EMBL/GenBank/DDBJ databases">
        <title>In-depth cultivation of the pig gut microbiome towards novel bacterial diversity and tailored functional studies.</title>
        <authorList>
            <person name="Wylensek D."/>
            <person name="Hitch T.C.A."/>
            <person name="Clavel T."/>
        </authorList>
    </citation>
    <scope>NUCLEOTIDE SEQUENCE [LARGE SCALE GENOMIC DNA]</scope>
    <source>
        <strain evidence="2 3">WB01_CNA04</strain>
    </source>
</reference>
<dbReference type="NCBIfam" id="TIGR01167">
    <property type="entry name" value="LPXTG_anchor"/>
    <property type="match status" value="1"/>
</dbReference>
<feature type="compositionally biased region" description="Low complexity" evidence="1">
    <location>
        <begin position="104"/>
        <end position="147"/>
    </location>
</feature>
<dbReference type="Gene3D" id="2.60.40.4270">
    <property type="entry name" value="Listeria-Bacteroides repeat domain"/>
    <property type="match status" value="1"/>
</dbReference>
<evidence type="ECO:0000313" key="2">
    <source>
        <dbReference type="EMBL" id="MST61273.1"/>
    </source>
</evidence>
<gene>
    <name evidence="2" type="ORF">FYJ69_10330</name>
</gene>
<dbReference type="InterPro" id="IPR042229">
    <property type="entry name" value="Listeria/Bacterioides_rpt_sf"/>
</dbReference>
<proteinExistence type="predicted"/>
<feature type="region of interest" description="Disordered" evidence="1">
    <location>
        <begin position="749"/>
        <end position="783"/>
    </location>
</feature>
<feature type="region of interest" description="Disordered" evidence="1">
    <location>
        <begin position="74"/>
        <end position="193"/>
    </location>
</feature>
<dbReference type="AlphaFoldDB" id="A0A6N7XCJ5"/>
<feature type="compositionally biased region" description="Low complexity" evidence="1">
    <location>
        <begin position="170"/>
        <end position="188"/>
    </location>
</feature>
<dbReference type="EMBL" id="VUND01000003">
    <property type="protein sequence ID" value="MST61273.1"/>
    <property type="molecule type" value="Genomic_DNA"/>
</dbReference>
<feature type="compositionally biased region" description="Pro residues" evidence="1">
    <location>
        <begin position="749"/>
        <end position="758"/>
    </location>
</feature>
<feature type="compositionally biased region" description="Polar residues" evidence="1">
    <location>
        <begin position="74"/>
        <end position="87"/>
    </location>
</feature>
<organism evidence="2 3">
    <name type="scientific">Parafannyhessea umbonata</name>
    <dbReference type="NCBI Taxonomy" id="604330"/>
    <lineage>
        <taxon>Bacteria</taxon>
        <taxon>Bacillati</taxon>
        <taxon>Actinomycetota</taxon>
        <taxon>Coriobacteriia</taxon>
        <taxon>Coriobacteriales</taxon>
        <taxon>Atopobiaceae</taxon>
        <taxon>Parafannyhessea</taxon>
    </lineage>
</organism>
<feature type="compositionally biased region" description="Polar residues" evidence="1">
    <location>
        <begin position="152"/>
        <end position="162"/>
    </location>
</feature>
<sequence>MRCISTKVVGICSICMEAMGMEVFMSGKTARRLRKEREGRSMSHNDIQTKAVGAAAAAALAIAIAPGVAQATETTTVKSPEQATTETVVPVAAENSSEAPAVQPAIPEEPAATPAAATAPVASNAPATTPETPATSTTSNPTTESPAVADSAPTSASDSVEQASGKDAEQASPSQTTATAAPQAPRASNVPAKAPAMDAVAEVNGTTYSDIDRAIEDAAEGATVTLLKDVSPTKTFKKSLTFKGNHTLSYDVYGWYYTGDMVIDGATLVVNSDANPVKADEDQKWLVMCLKGSLNAINGGKIRFFFDGSTGAKCAIYANGGATIVVDNGSSFSINGQNTKGVVGQGIQLDETAGTGIFVKNGSSFLIDGTNRGYVNSPIVYVENSTFTVQNCTSNASNGGKFTAINSDIKFVNNAGHGLSTADATFDKSTLTSSGNGYTGLHVNGNLVVRNGSKINVCDGNGWHARKEGLFSGIRLMHNADVDGTSEVCVAHNVSVGMRASDSNGHVNFAPGAKLSVIDNGRPTDGSHGEEAGRQFTSNGGGIWNAADMTLPEGAAIYNNDAPISGDDIYSTGSIAFPKAVRARLDGEQNNVCTDKIDGWYDDSANNRWVGDIPARGTTDDIHAKSVKPGAYDITEDAPLAIKAAHTYEDSLIYDKNADDATGATDPSNGSLDEEGHWIKKVSVRKNGFIRAGYRFIGWNTAADGTGDWYGVVAADSLAAKNSLDVYELLDGKGNDTLYAIWEKLPEAPTPTPKPQATPKPASVKAPVVTSKSALPKTGDTSGSAQAAGILALIGTALAGLSRAIRRSNRAE</sequence>
<evidence type="ECO:0000313" key="3">
    <source>
        <dbReference type="Proteomes" id="UP000434342"/>
    </source>
</evidence>
<name>A0A6N7XCJ5_9ACTN</name>
<evidence type="ECO:0000256" key="1">
    <source>
        <dbReference type="SAM" id="MobiDB-lite"/>
    </source>
</evidence>
<protein>
    <submittedName>
        <fullName evidence="2">LPXTG cell wall anchor domain-containing protein</fullName>
    </submittedName>
</protein>